<keyword evidence="1" id="KW-0472">Membrane</keyword>
<evidence type="ECO:0000313" key="3">
    <source>
        <dbReference type="Proteomes" id="UP000095746"/>
    </source>
</evidence>
<organism evidence="2 3">
    <name type="scientific">Flavonifractor plautii</name>
    <name type="common">Fusobacterium plautii</name>
    <dbReference type="NCBI Taxonomy" id="292800"/>
    <lineage>
        <taxon>Bacteria</taxon>
        <taxon>Bacillati</taxon>
        <taxon>Bacillota</taxon>
        <taxon>Clostridia</taxon>
        <taxon>Eubacteriales</taxon>
        <taxon>Oscillospiraceae</taxon>
        <taxon>Flavonifractor</taxon>
    </lineage>
</organism>
<dbReference type="Proteomes" id="UP000095746">
    <property type="component" value="Unassembled WGS sequence"/>
</dbReference>
<protein>
    <recommendedName>
        <fullName evidence="4">DUF4825 domain-containing protein</fullName>
    </recommendedName>
</protein>
<reference evidence="2 3" key="1">
    <citation type="submission" date="2015-09" db="EMBL/GenBank/DDBJ databases">
        <authorList>
            <consortium name="Pathogen Informatics"/>
        </authorList>
    </citation>
    <scope>NUCLEOTIDE SEQUENCE [LARGE SCALE GENOMIC DNA]</scope>
    <source>
        <strain evidence="2 3">2789STDY5608854</strain>
    </source>
</reference>
<keyword evidence="1" id="KW-0812">Transmembrane</keyword>
<name>A0A174JP12_FLAPL</name>
<dbReference type="AlphaFoldDB" id="A0A174JP12"/>
<proteinExistence type="predicted"/>
<evidence type="ECO:0000313" key="2">
    <source>
        <dbReference type="EMBL" id="CUP00361.1"/>
    </source>
</evidence>
<evidence type="ECO:0008006" key="4">
    <source>
        <dbReference type="Google" id="ProtNLM"/>
    </source>
</evidence>
<accession>A0A174JP12</accession>
<sequence>MSKMERIFCGLACVVIVVLAIGILLICFQNKQEEEEYAKRRTELIEAYQKGTGDERLTAALSLSFGSSYEVLKAEYTDNEATVVLHAVEESTDEVAIRDYARDTVTLMSWVFGIPDVDKLSVTFRHTFLDTGGNEIQADAFIIGISRENTTDINYENFLDMVWNDPSRLTDRADGYLITPALRE</sequence>
<evidence type="ECO:0000256" key="1">
    <source>
        <dbReference type="SAM" id="Phobius"/>
    </source>
</evidence>
<dbReference type="EMBL" id="CYZT01000229">
    <property type="protein sequence ID" value="CUP00361.1"/>
    <property type="molecule type" value="Genomic_DNA"/>
</dbReference>
<keyword evidence="1" id="KW-1133">Transmembrane helix</keyword>
<gene>
    <name evidence="2" type="ORF">ERS852411_02521</name>
</gene>
<feature type="transmembrane region" description="Helical" evidence="1">
    <location>
        <begin position="7"/>
        <end position="26"/>
    </location>
</feature>